<proteinExistence type="predicted"/>
<protein>
    <submittedName>
        <fullName evidence="1">Ribonuclease HII</fullName>
    </submittedName>
</protein>
<accession>A0AAC9LJL0</accession>
<gene>
    <name evidence="1" type="ORF">BWR22_04295</name>
</gene>
<dbReference type="EMBL" id="CP019352">
    <property type="protein sequence ID" value="APX99568.1"/>
    <property type="molecule type" value="Genomic_DNA"/>
</dbReference>
<dbReference type="RefSeq" id="WP_076732197.1">
    <property type="nucleotide sequence ID" value="NZ_CP019352.1"/>
</dbReference>
<dbReference type="SUPFAM" id="SSF101898">
    <property type="entry name" value="NHL repeat"/>
    <property type="match status" value="1"/>
</dbReference>
<name>A0AAC9LJL0_9FLAO</name>
<dbReference type="Proteomes" id="UP000187506">
    <property type="component" value="Chromosome"/>
</dbReference>
<keyword evidence="2" id="KW-1185">Reference proteome</keyword>
<reference evidence="1 2" key="1">
    <citation type="submission" date="2017-01" db="EMBL/GenBank/DDBJ databases">
        <title>Complete genome of Lacinutrix venerupis DOK2-8 isolated from seawater in Dokdo.</title>
        <authorList>
            <person name="Chi W.-J."/>
            <person name="Kim J.H."/>
        </authorList>
    </citation>
    <scope>NUCLEOTIDE SEQUENCE [LARGE SCALE GENOMIC DNA]</scope>
    <source>
        <strain evidence="1 2">DOK2-8</strain>
    </source>
</reference>
<sequence length="812" mass="92698">MKRTYIVLIFLITLVGCNTISNKKASIYDYIPDQASIIATINDTESLETNINNNNFISGISKSSVYKNVSKKLNHLKYINTENPIIISFLKDDNDSLQFSISTKQINNLFLPDSFPNHKIETLKIENYSAKKITFNNEELYTIFKDSVAIAASSSKLLLSLLNQKKENKNLKKIINTIDKNKPISLVLSNTNNNLISSFFYSETLSYKNFSNYTSVDAVISQDEILFNGITKASDSSGKFINAFKNTIPQENELAKIAPNNCDGFLSFTFNSFSSFKSNLDRLNKKNDSTINTSLFDNIVEIGTIFSAENQAIVLNSIDVISTKDNLISEQNEVDTYRQIPIFEFSKPDLFETTFYPFIHYNNIDYYCVIEHFFVFAKDKETLENIIANYQNKTTLSSRDYYKNITKNLSNASSILQVLNNDKLKDLIDLNLNTHLETNFKDYKFSALQFVYDSHYAHLHGAIKKNKIKAEANAVTELLNIKLDADLLNNPQFVTNHRTKQKEIVVQDINNKLYLISNVGNILWKKQLNGPVLGNIEQIDIYKNGRLQLAFATPNRVYLLDRTGRDVTGYPLKFNDKITQPLSVFDYDKRKNYRLFVTQGKNVLLYDAKGKTVKGFKFSSAKNEINHQPQHIRIGNKDYIIIKTDKKLNILTRRGLTRVKVNSDIEFSNEAVFNYNNTFTTTTNDGKIVSIDQKGNVTTKPFNLSKNHHLATTTKTLVSQSENILNIKSKTLELDLGNYTKPKIFYLNDKIYVSVTDLQSQKVLLFDSQAKSIENFPVYGNSTIELDNIDKDANLEFITKGDSNNILLYEIN</sequence>
<evidence type="ECO:0000313" key="2">
    <source>
        <dbReference type="Proteomes" id="UP000187506"/>
    </source>
</evidence>
<evidence type="ECO:0000313" key="1">
    <source>
        <dbReference type="EMBL" id="APX99568.1"/>
    </source>
</evidence>
<organism evidence="1 2">
    <name type="scientific">Lacinutrix venerupis</name>
    <dbReference type="NCBI Taxonomy" id="1486034"/>
    <lineage>
        <taxon>Bacteria</taxon>
        <taxon>Pseudomonadati</taxon>
        <taxon>Bacteroidota</taxon>
        <taxon>Flavobacteriia</taxon>
        <taxon>Flavobacteriales</taxon>
        <taxon>Flavobacteriaceae</taxon>
        <taxon>Lacinutrix</taxon>
    </lineage>
</organism>
<dbReference type="AlphaFoldDB" id="A0AAC9LJL0"/>
<dbReference type="PROSITE" id="PS51257">
    <property type="entry name" value="PROKAR_LIPOPROTEIN"/>
    <property type="match status" value="1"/>
</dbReference>
<dbReference type="KEGG" id="lvn:BWR22_04295"/>
<dbReference type="InterPro" id="IPR021787">
    <property type="entry name" value="DUF3352"/>
</dbReference>
<dbReference type="Pfam" id="PF11832">
    <property type="entry name" value="DUF3352"/>
    <property type="match status" value="1"/>
</dbReference>